<organism evidence="7 8">
    <name type="scientific">Stentor coeruleus</name>
    <dbReference type="NCBI Taxonomy" id="5963"/>
    <lineage>
        <taxon>Eukaryota</taxon>
        <taxon>Sar</taxon>
        <taxon>Alveolata</taxon>
        <taxon>Ciliophora</taxon>
        <taxon>Postciliodesmatophora</taxon>
        <taxon>Heterotrichea</taxon>
        <taxon>Heterotrichida</taxon>
        <taxon>Stentoridae</taxon>
        <taxon>Stentor</taxon>
    </lineage>
</organism>
<evidence type="ECO:0000313" key="7">
    <source>
        <dbReference type="EMBL" id="OMJ94196.1"/>
    </source>
</evidence>
<dbReference type="EMBL" id="MPUH01000030">
    <property type="protein sequence ID" value="OMJ94196.1"/>
    <property type="molecule type" value="Genomic_DNA"/>
</dbReference>
<accession>A0A1R2CYV7</accession>
<feature type="compositionally biased region" description="Basic and acidic residues" evidence="6">
    <location>
        <begin position="52"/>
        <end position="61"/>
    </location>
</feature>
<dbReference type="PANTHER" id="PTHR31144">
    <property type="entry name" value="UPF0602 PROTEIN C4ORF47"/>
    <property type="match status" value="1"/>
</dbReference>
<dbReference type="InterPro" id="IPR029358">
    <property type="entry name" value="CFAP96"/>
</dbReference>
<keyword evidence="3" id="KW-0206">Cytoskeleton</keyword>
<evidence type="ECO:0000256" key="4">
    <source>
        <dbReference type="ARBA" id="ARBA00035656"/>
    </source>
</evidence>
<feature type="region of interest" description="Disordered" evidence="6">
    <location>
        <begin position="52"/>
        <end position="73"/>
    </location>
</feature>
<protein>
    <recommendedName>
        <fullName evidence="5">Cilia-and flagella-associated protein 96</fullName>
    </recommendedName>
</protein>
<evidence type="ECO:0000313" key="8">
    <source>
        <dbReference type="Proteomes" id="UP000187209"/>
    </source>
</evidence>
<keyword evidence="2" id="KW-0963">Cytoplasm</keyword>
<dbReference type="OrthoDB" id="283553at2759"/>
<name>A0A1R2CYV7_9CILI</name>
<dbReference type="AlphaFoldDB" id="A0A1R2CYV7"/>
<evidence type="ECO:0000256" key="3">
    <source>
        <dbReference type="ARBA" id="ARBA00023212"/>
    </source>
</evidence>
<gene>
    <name evidence="7" type="ORF">SteCoe_2680</name>
</gene>
<reference evidence="7 8" key="1">
    <citation type="submission" date="2016-11" db="EMBL/GenBank/DDBJ databases">
        <title>The macronuclear genome of Stentor coeruleus: a giant cell with tiny introns.</title>
        <authorList>
            <person name="Slabodnick M."/>
            <person name="Ruby J.G."/>
            <person name="Reiff S.B."/>
            <person name="Swart E.C."/>
            <person name="Gosai S."/>
            <person name="Prabakaran S."/>
            <person name="Witkowska E."/>
            <person name="Larue G.E."/>
            <person name="Fisher S."/>
            <person name="Freeman R.M."/>
            <person name="Gunawardena J."/>
            <person name="Chu W."/>
            <person name="Stover N.A."/>
            <person name="Gregory B.D."/>
            <person name="Nowacki M."/>
            <person name="Derisi J."/>
            <person name="Roy S.W."/>
            <person name="Marshall W.F."/>
            <person name="Sood P."/>
        </authorList>
    </citation>
    <scope>NUCLEOTIDE SEQUENCE [LARGE SCALE GENOMIC DNA]</scope>
    <source>
        <strain evidence="7">WM001</strain>
    </source>
</reference>
<dbReference type="GO" id="GO:0005881">
    <property type="term" value="C:cytoplasmic microtubule"/>
    <property type="evidence" value="ECO:0007669"/>
    <property type="project" value="TreeGrafter"/>
</dbReference>
<proteinExistence type="inferred from homology"/>
<evidence type="ECO:0000256" key="2">
    <source>
        <dbReference type="ARBA" id="ARBA00022490"/>
    </source>
</evidence>
<comment type="caution">
    <text evidence="7">The sequence shown here is derived from an EMBL/GenBank/DDBJ whole genome shotgun (WGS) entry which is preliminary data.</text>
</comment>
<dbReference type="PANTHER" id="PTHR31144:SF1">
    <property type="entry name" value="UPF0602 PROTEIN C4ORF47"/>
    <property type="match status" value="1"/>
</dbReference>
<evidence type="ECO:0000256" key="1">
    <source>
        <dbReference type="ARBA" id="ARBA00004300"/>
    </source>
</evidence>
<sequence length="321" mass="36948">MSTQPLLDEAKLSEERKKAFMESKFEPKNQKYGLFSYTGTLAISDRPYYTKHESHRDKDGIVKTGPRNFYTSPGKHGNTNDVYFLKSQYYSDKYTEPAKFYLKDKERAEKMKKNHDINWKPGGNKPEPYSLFESMPTEKPKKINRKGPDGKVIIGPRNFMTSPPKQGAPTTTPGVLLGPDFKYIPDSYDRAKQLAHEERIKHHSKMQSSSFKSMDAGGRLFYDFKQTFNTEGIVPSKSSRQTSEPKIVKHNQPFYPMSSGHYDCFEKYPEHVPDVRVPYPKSPLGDKPSWKSTTNLRTIPSPSIVTSSRNLRTEFPILRRN</sequence>
<keyword evidence="8" id="KW-1185">Reference proteome</keyword>
<evidence type="ECO:0000256" key="6">
    <source>
        <dbReference type="SAM" id="MobiDB-lite"/>
    </source>
</evidence>
<dbReference type="Proteomes" id="UP000187209">
    <property type="component" value="Unassembled WGS sequence"/>
</dbReference>
<dbReference type="Pfam" id="PF15239">
    <property type="entry name" value="CFAP96-like"/>
    <property type="match status" value="1"/>
</dbReference>
<comment type="subcellular location">
    <subcellularLocation>
        <location evidence="1">Cytoplasm</location>
        <location evidence="1">Cytoskeleton</location>
        <location evidence="1">Microtubule organizing center</location>
        <location evidence="1">Centrosome</location>
    </subcellularLocation>
</comment>
<comment type="similarity">
    <text evidence="4">Belongs to the CFAP96 family.</text>
</comment>
<evidence type="ECO:0000256" key="5">
    <source>
        <dbReference type="ARBA" id="ARBA00035693"/>
    </source>
</evidence>
<dbReference type="GO" id="GO:0005813">
    <property type="term" value="C:centrosome"/>
    <property type="evidence" value="ECO:0007669"/>
    <property type="project" value="UniProtKB-SubCell"/>
</dbReference>